<keyword evidence="3" id="KW-0540">Nuclease</keyword>
<keyword evidence="3" id="KW-0378">Hydrolase</keyword>
<keyword evidence="4" id="KW-1185">Reference proteome</keyword>
<feature type="domain" description="Restriction endonuclease type IV Mrr" evidence="2">
    <location>
        <begin position="190"/>
        <end position="233"/>
    </location>
</feature>
<evidence type="ECO:0000259" key="2">
    <source>
        <dbReference type="Pfam" id="PF04471"/>
    </source>
</evidence>
<feature type="region of interest" description="Disordered" evidence="1">
    <location>
        <begin position="215"/>
        <end position="236"/>
    </location>
</feature>
<feature type="region of interest" description="Disordered" evidence="1">
    <location>
        <begin position="148"/>
        <end position="174"/>
    </location>
</feature>
<keyword evidence="3" id="KW-0255">Endonuclease</keyword>
<feature type="compositionally biased region" description="Basic and acidic residues" evidence="1">
    <location>
        <begin position="148"/>
        <end position="158"/>
    </location>
</feature>
<dbReference type="InterPro" id="IPR007560">
    <property type="entry name" value="Restrct_endonuc_IV_Mrr"/>
</dbReference>
<sequence length="236" mass="26735">MVRAGNDNELIDQFSEQDWIAIGWSEMGNLSELNSREAVKSKYQDEHPKQSPHKVGVNGGQLHRFTNIIDQGDLILSYDKSVREYLVGTVTGPYEYKPEDVIEDYPHIRRIEWVDQIDRDEFSRPARNTLGSTLTVFSLDDIREEIEEIRSGTRRTDEPETSEEGGEDQPPFHKDVESRADELISDHIAHIDAEEMEDLTAALLEAMGYHAQTTEAGADHGIDVEAHPDSLGFEDP</sequence>
<evidence type="ECO:0000313" key="4">
    <source>
        <dbReference type="Proteomes" id="UP000011659"/>
    </source>
</evidence>
<evidence type="ECO:0000313" key="3">
    <source>
        <dbReference type="EMBL" id="EMA11295.1"/>
    </source>
</evidence>
<name>M0JUE1_9EURY</name>
<comment type="caution">
    <text evidence="3">The sequence shown here is derived from an EMBL/GenBank/DDBJ whole genome shotgun (WGS) entry which is preliminary data.</text>
</comment>
<feature type="non-terminal residue" evidence="3">
    <location>
        <position position="236"/>
    </location>
</feature>
<dbReference type="GO" id="GO:0003677">
    <property type="term" value="F:DNA binding"/>
    <property type="evidence" value="ECO:0007669"/>
    <property type="project" value="InterPro"/>
</dbReference>
<reference evidence="3 4" key="1">
    <citation type="journal article" date="2014" name="PLoS Genet.">
        <title>Phylogenetically driven sequencing of extremely halophilic archaea reveals strategies for static and dynamic osmo-response.</title>
        <authorList>
            <person name="Becker E.A."/>
            <person name="Seitzer P.M."/>
            <person name="Tritt A."/>
            <person name="Larsen D."/>
            <person name="Krusor M."/>
            <person name="Yao A.I."/>
            <person name="Wu D."/>
            <person name="Madern D."/>
            <person name="Eisen J.A."/>
            <person name="Darling A.E."/>
            <person name="Facciotti M.T."/>
        </authorList>
    </citation>
    <scope>NUCLEOTIDE SEQUENCE [LARGE SCALE GENOMIC DNA]</scope>
    <source>
        <strain evidence="3 4">ATCC 33800</strain>
    </source>
</reference>
<evidence type="ECO:0000256" key="1">
    <source>
        <dbReference type="SAM" id="MobiDB-lite"/>
    </source>
</evidence>
<gene>
    <name evidence="3" type="ORF">C436_15910</name>
</gene>
<proteinExistence type="predicted"/>
<dbReference type="AlphaFoldDB" id="M0JUE1"/>
<protein>
    <submittedName>
        <fullName evidence="3">Restriction endonuclease</fullName>
    </submittedName>
</protein>
<dbReference type="GO" id="GO:0009307">
    <property type="term" value="P:DNA restriction-modification system"/>
    <property type="evidence" value="ECO:0007669"/>
    <property type="project" value="InterPro"/>
</dbReference>
<dbReference type="GO" id="GO:0004519">
    <property type="term" value="F:endonuclease activity"/>
    <property type="evidence" value="ECO:0007669"/>
    <property type="project" value="UniProtKB-KW"/>
</dbReference>
<dbReference type="Pfam" id="PF04471">
    <property type="entry name" value="Mrr_cat"/>
    <property type="match status" value="1"/>
</dbReference>
<organism evidence="3 4">
    <name type="scientific">Haloarcula marismortui ATCC 33800</name>
    <dbReference type="NCBI Taxonomy" id="662476"/>
    <lineage>
        <taxon>Archaea</taxon>
        <taxon>Methanobacteriati</taxon>
        <taxon>Methanobacteriota</taxon>
        <taxon>Stenosarchaea group</taxon>
        <taxon>Halobacteria</taxon>
        <taxon>Halobacteriales</taxon>
        <taxon>Haloarculaceae</taxon>
        <taxon>Haloarcula</taxon>
    </lineage>
</organism>
<accession>M0JUE1</accession>
<feature type="compositionally biased region" description="Basic and acidic residues" evidence="1">
    <location>
        <begin position="217"/>
        <end position="228"/>
    </location>
</feature>
<dbReference type="Proteomes" id="UP000011659">
    <property type="component" value="Unassembled WGS sequence"/>
</dbReference>
<dbReference type="EMBL" id="AOLR01000027">
    <property type="protein sequence ID" value="EMA11295.1"/>
    <property type="molecule type" value="Genomic_DNA"/>
</dbReference>